<evidence type="ECO:0000313" key="3">
    <source>
        <dbReference type="Proteomes" id="UP000003639"/>
    </source>
</evidence>
<gene>
    <name evidence="2" type="ORF">BACCAP_00939</name>
</gene>
<dbReference type="Proteomes" id="UP000003639">
    <property type="component" value="Unassembled WGS sequence"/>
</dbReference>
<dbReference type="EMBL" id="AAXG02000007">
    <property type="protein sequence ID" value="EDN00999.1"/>
    <property type="molecule type" value="Genomic_DNA"/>
</dbReference>
<accession>A6NRW1</accession>
<proteinExistence type="predicted"/>
<protein>
    <submittedName>
        <fullName evidence="2">Uncharacterized protein</fullName>
    </submittedName>
</protein>
<reference evidence="2 3" key="1">
    <citation type="submission" date="2007-04" db="EMBL/GenBank/DDBJ databases">
        <authorList>
            <person name="Fulton L."/>
            <person name="Clifton S."/>
            <person name="Fulton B."/>
            <person name="Xu J."/>
            <person name="Minx P."/>
            <person name="Pepin K.H."/>
            <person name="Johnson M."/>
            <person name="Thiruvilangam P."/>
            <person name="Bhonagiri V."/>
            <person name="Nash W.E."/>
            <person name="Mardis E.R."/>
            <person name="Wilson R.K."/>
        </authorList>
    </citation>
    <scope>NUCLEOTIDE SEQUENCE [LARGE SCALE GENOMIC DNA]</scope>
    <source>
        <strain evidence="2 3">ATCC 29799</strain>
    </source>
</reference>
<name>A6NRW1_9FIRM</name>
<feature type="compositionally biased region" description="Low complexity" evidence="1">
    <location>
        <begin position="30"/>
        <end position="40"/>
    </location>
</feature>
<organism evidence="2 3">
    <name type="scientific">Pseudoflavonifractor capillosus ATCC 29799</name>
    <dbReference type="NCBI Taxonomy" id="411467"/>
    <lineage>
        <taxon>Bacteria</taxon>
        <taxon>Bacillati</taxon>
        <taxon>Bacillota</taxon>
        <taxon>Clostridia</taxon>
        <taxon>Eubacteriales</taxon>
        <taxon>Oscillospiraceae</taxon>
        <taxon>Pseudoflavonifractor</taxon>
    </lineage>
</organism>
<feature type="region of interest" description="Disordered" evidence="1">
    <location>
        <begin position="29"/>
        <end position="48"/>
    </location>
</feature>
<reference evidence="2 3" key="2">
    <citation type="submission" date="2007-06" db="EMBL/GenBank/DDBJ databases">
        <title>Draft genome sequence of Pseudoflavonifractor capillosus ATCC 29799.</title>
        <authorList>
            <person name="Sudarsanam P."/>
            <person name="Ley R."/>
            <person name="Guruge J."/>
            <person name="Turnbaugh P.J."/>
            <person name="Mahowald M."/>
            <person name="Liep D."/>
            <person name="Gordon J."/>
        </authorList>
    </citation>
    <scope>NUCLEOTIDE SEQUENCE [LARGE SCALE GENOMIC DNA]</scope>
    <source>
        <strain evidence="2 3">ATCC 29799</strain>
    </source>
</reference>
<comment type="caution">
    <text evidence="2">The sequence shown here is derived from an EMBL/GenBank/DDBJ whole genome shotgun (WGS) entry which is preliminary data.</text>
</comment>
<keyword evidence="3" id="KW-1185">Reference proteome</keyword>
<evidence type="ECO:0000256" key="1">
    <source>
        <dbReference type="SAM" id="MobiDB-lite"/>
    </source>
</evidence>
<sequence>MQATRLTNHCLILPELPSFLHTEEENKIKPGGAANAAPPGLMGGIVRR</sequence>
<dbReference type="AlphaFoldDB" id="A6NRW1"/>
<evidence type="ECO:0000313" key="2">
    <source>
        <dbReference type="EMBL" id="EDN00999.1"/>
    </source>
</evidence>